<dbReference type="InterPro" id="IPR003591">
    <property type="entry name" value="Leu-rich_rpt_typical-subtyp"/>
</dbReference>
<evidence type="ECO:0008006" key="6">
    <source>
        <dbReference type="Google" id="ProtNLM"/>
    </source>
</evidence>
<dbReference type="EMBL" id="CAACVG010006570">
    <property type="protein sequence ID" value="VEN40652.1"/>
    <property type="molecule type" value="Genomic_DNA"/>
</dbReference>
<accession>A0A653BYF5</accession>
<dbReference type="PANTHER" id="PTHR24366">
    <property type="entry name" value="IG(IMMUNOGLOBULIN) AND LRR(LEUCINE RICH REPEAT) DOMAINS"/>
    <property type="match status" value="1"/>
</dbReference>
<keyword evidence="3" id="KW-0732">Signal</keyword>
<evidence type="ECO:0000256" key="1">
    <source>
        <dbReference type="ARBA" id="ARBA00022614"/>
    </source>
</evidence>
<reference evidence="4 5" key="1">
    <citation type="submission" date="2019-01" db="EMBL/GenBank/DDBJ databases">
        <authorList>
            <person name="Sayadi A."/>
        </authorList>
    </citation>
    <scope>NUCLEOTIDE SEQUENCE [LARGE SCALE GENOMIC DNA]</scope>
</reference>
<dbReference type="SMART" id="SM00369">
    <property type="entry name" value="LRR_TYP"/>
    <property type="match status" value="6"/>
</dbReference>
<keyword evidence="2" id="KW-0677">Repeat</keyword>
<dbReference type="AlphaFoldDB" id="A0A653BYF5"/>
<dbReference type="SUPFAM" id="SSF52058">
    <property type="entry name" value="L domain-like"/>
    <property type="match status" value="1"/>
</dbReference>
<evidence type="ECO:0000313" key="5">
    <source>
        <dbReference type="Proteomes" id="UP000410492"/>
    </source>
</evidence>
<evidence type="ECO:0000256" key="2">
    <source>
        <dbReference type="ARBA" id="ARBA00022737"/>
    </source>
</evidence>
<keyword evidence="5" id="KW-1185">Reference proteome</keyword>
<dbReference type="OrthoDB" id="72369at2759"/>
<dbReference type="PANTHER" id="PTHR24366:SF96">
    <property type="entry name" value="LEUCINE RICH REPEAT CONTAINING 53"/>
    <property type="match status" value="1"/>
</dbReference>
<sequence>MKLILCAVLFGAVATEASDPPKSPICGHCNCTNGEKNSFDVYCSGKSGEQDLFSEKNWKSAKNEAYNYNYTSLSFQNGWLPNLTQTFPSLSLISLDLSYNHINSIGKNVFINLTNMRTLILSHNDLENIDPDAFKATDKEGKPVGLNNLKELRLDYNKIHTLDPNMTEYVIEIEILSLANNPLHLSDTDTVLAISKLSNLKELYLQYTNIKTLPDNILHTLMHLQVLDLSGNPIAEMPKTLSQGKNLTRLFMNNTGFVNLTEETGFPLLPKLKELHLCRNQHLQRLEKHSLSGLIQLATLKLSDNIDLVSIDPMAIAKSMNHTVFRQ</sequence>
<dbReference type="Pfam" id="PF13855">
    <property type="entry name" value="LRR_8"/>
    <property type="match status" value="3"/>
</dbReference>
<dbReference type="PRINTS" id="PR00019">
    <property type="entry name" value="LEURICHRPT"/>
</dbReference>
<evidence type="ECO:0000256" key="3">
    <source>
        <dbReference type="SAM" id="SignalP"/>
    </source>
</evidence>
<feature type="chain" id="PRO_5024803730" description="LRRNT domain-containing protein" evidence="3">
    <location>
        <begin position="18"/>
        <end position="327"/>
    </location>
</feature>
<proteinExistence type="predicted"/>
<name>A0A653BYF5_CALMS</name>
<gene>
    <name evidence="4" type="ORF">CALMAC_LOCUS4742</name>
</gene>
<evidence type="ECO:0000313" key="4">
    <source>
        <dbReference type="EMBL" id="VEN40652.1"/>
    </source>
</evidence>
<dbReference type="Gene3D" id="3.80.10.10">
    <property type="entry name" value="Ribonuclease Inhibitor"/>
    <property type="match status" value="2"/>
</dbReference>
<dbReference type="InterPro" id="IPR032675">
    <property type="entry name" value="LRR_dom_sf"/>
</dbReference>
<feature type="signal peptide" evidence="3">
    <location>
        <begin position="1"/>
        <end position="17"/>
    </location>
</feature>
<dbReference type="Proteomes" id="UP000410492">
    <property type="component" value="Unassembled WGS sequence"/>
</dbReference>
<organism evidence="4 5">
    <name type="scientific">Callosobruchus maculatus</name>
    <name type="common">Southern cowpea weevil</name>
    <name type="synonym">Pulse bruchid</name>
    <dbReference type="NCBI Taxonomy" id="64391"/>
    <lineage>
        <taxon>Eukaryota</taxon>
        <taxon>Metazoa</taxon>
        <taxon>Ecdysozoa</taxon>
        <taxon>Arthropoda</taxon>
        <taxon>Hexapoda</taxon>
        <taxon>Insecta</taxon>
        <taxon>Pterygota</taxon>
        <taxon>Neoptera</taxon>
        <taxon>Endopterygota</taxon>
        <taxon>Coleoptera</taxon>
        <taxon>Polyphaga</taxon>
        <taxon>Cucujiformia</taxon>
        <taxon>Chrysomeloidea</taxon>
        <taxon>Chrysomelidae</taxon>
        <taxon>Bruchinae</taxon>
        <taxon>Bruchini</taxon>
        <taxon>Callosobruchus</taxon>
    </lineage>
</organism>
<dbReference type="PROSITE" id="PS51450">
    <property type="entry name" value="LRR"/>
    <property type="match status" value="2"/>
</dbReference>
<dbReference type="InterPro" id="IPR001611">
    <property type="entry name" value="Leu-rich_rpt"/>
</dbReference>
<keyword evidence="1" id="KW-0433">Leucine-rich repeat</keyword>
<protein>
    <recommendedName>
        <fullName evidence="6">LRRNT domain-containing protein</fullName>
    </recommendedName>
</protein>